<evidence type="ECO:0000256" key="1">
    <source>
        <dbReference type="ARBA" id="ARBA00023015"/>
    </source>
</evidence>
<name>A0A1X7LIG3_9BACL</name>
<dbReference type="PRINTS" id="PR00455">
    <property type="entry name" value="HTHTETR"/>
</dbReference>
<dbReference type="GO" id="GO:0003677">
    <property type="term" value="F:DNA binding"/>
    <property type="evidence" value="ECO:0007669"/>
    <property type="project" value="UniProtKB-UniRule"/>
</dbReference>
<dbReference type="OrthoDB" id="9809994at2"/>
<organism evidence="4 5">
    <name type="scientific">Paenibacillus aquistagni</name>
    <dbReference type="NCBI Taxonomy" id="1852522"/>
    <lineage>
        <taxon>Bacteria</taxon>
        <taxon>Bacillati</taxon>
        <taxon>Bacillota</taxon>
        <taxon>Bacilli</taxon>
        <taxon>Bacillales</taxon>
        <taxon>Paenibacillaceae</taxon>
        <taxon>Paenibacillus</taxon>
    </lineage>
</organism>
<sequence length="200" mass="23246">MNIYQGDKLEIILEAAFDLFGSQGYYATKMSDIAEKAGIAKGTLYLYFTSKEDLFATMYKRDMDAFLLELSYGIKRGSTLGEQLSFVAEHYLGYYYERRQYTKFFFKEPNNDPAVLQIYREFMINYVDIVSECMAASQLPTPISYAKGYVGILTSMKMDMLFDESYNMEDMKEAVRFSTQLFLNGCRQDTRHTQANLQHH</sequence>
<dbReference type="InterPro" id="IPR001647">
    <property type="entry name" value="HTH_TetR"/>
</dbReference>
<accession>A0A1X7LIG3</accession>
<dbReference type="GO" id="GO:0045892">
    <property type="term" value="P:negative regulation of DNA-templated transcription"/>
    <property type="evidence" value="ECO:0007669"/>
    <property type="project" value="UniProtKB-ARBA"/>
</dbReference>
<dbReference type="EMBL" id="FXAZ01000005">
    <property type="protein sequence ID" value="SMG53641.1"/>
    <property type="molecule type" value="Genomic_DNA"/>
</dbReference>
<keyword evidence="2" id="KW-0238">DNA-binding</keyword>
<dbReference type="STRING" id="1852522.SAMN06295960_3536"/>
<evidence type="ECO:0000256" key="2">
    <source>
        <dbReference type="ARBA" id="ARBA00023125"/>
    </source>
</evidence>
<evidence type="ECO:0000256" key="3">
    <source>
        <dbReference type="ARBA" id="ARBA00023163"/>
    </source>
</evidence>
<keyword evidence="5" id="KW-1185">Reference proteome</keyword>
<dbReference type="PROSITE" id="PS50977">
    <property type="entry name" value="HTH_TETR_2"/>
    <property type="match status" value="1"/>
</dbReference>
<dbReference type="InterPro" id="IPR050624">
    <property type="entry name" value="HTH-type_Tx_Regulator"/>
</dbReference>
<dbReference type="Gene3D" id="1.10.357.10">
    <property type="entry name" value="Tetracycline Repressor, domain 2"/>
    <property type="match status" value="1"/>
</dbReference>
<dbReference type="Proteomes" id="UP000193834">
    <property type="component" value="Unassembled WGS sequence"/>
</dbReference>
<keyword evidence="1" id="KW-0805">Transcription regulation</keyword>
<reference evidence="4 5" key="1">
    <citation type="submission" date="2017-04" db="EMBL/GenBank/DDBJ databases">
        <authorList>
            <person name="Afonso C.L."/>
            <person name="Miller P.J."/>
            <person name="Scott M.A."/>
            <person name="Spackman E."/>
            <person name="Goraichik I."/>
            <person name="Dimitrov K.M."/>
            <person name="Suarez D.L."/>
            <person name="Swayne D.E."/>
        </authorList>
    </citation>
    <scope>NUCLEOTIDE SEQUENCE [LARGE SCALE GENOMIC DNA]</scope>
    <source>
        <strain evidence="4 5">11</strain>
    </source>
</reference>
<dbReference type="InterPro" id="IPR009057">
    <property type="entry name" value="Homeodomain-like_sf"/>
</dbReference>
<gene>
    <name evidence="4" type="ORF">SAMN06295960_3536</name>
</gene>
<dbReference type="AlphaFoldDB" id="A0A1X7LIG3"/>
<dbReference type="PANTHER" id="PTHR43479">
    <property type="entry name" value="ACREF/ENVCD OPERON REPRESSOR-RELATED"/>
    <property type="match status" value="1"/>
</dbReference>
<dbReference type="Pfam" id="PF00440">
    <property type="entry name" value="TetR_N"/>
    <property type="match status" value="1"/>
</dbReference>
<dbReference type="PANTHER" id="PTHR43479:SF11">
    <property type="entry name" value="ACREF_ENVCD OPERON REPRESSOR-RELATED"/>
    <property type="match status" value="1"/>
</dbReference>
<dbReference type="Gene3D" id="1.10.10.60">
    <property type="entry name" value="Homeodomain-like"/>
    <property type="match status" value="1"/>
</dbReference>
<keyword evidence="3" id="KW-0804">Transcription</keyword>
<evidence type="ECO:0000313" key="4">
    <source>
        <dbReference type="EMBL" id="SMG53641.1"/>
    </source>
</evidence>
<dbReference type="FunFam" id="1.10.10.60:FF:000141">
    <property type="entry name" value="TetR family transcriptional regulator"/>
    <property type="match status" value="1"/>
</dbReference>
<proteinExistence type="predicted"/>
<dbReference type="SUPFAM" id="SSF46689">
    <property type="entry name" value="Homeodomain-like"/>
    <property type="match status" value="1"/>
</dbReference>
<protein>
    <submittedName>
        <fullName evidence="4">Transcriptional regulator, TetR family</fullName>
    </submittedName>
</protein>
<dbReference type="RefSeq" id="WP_085496351.1">
    <property type="nucleotide sequence ID" value="NZ_FXAZ01000005.1"/>
</dbReference>
<evidence type="ECO:0000313" key="5">
    <source>
        <dbReference type="Proteomes" id="UP000193834"/>
    </source>
</evidence>